<evidence type="ECO:0000313" key="1">
    <source>
        <dbReference type="EMBL" id="RMC10017.1"/>
    </source>
</evidence>
<sequence length="126" mass="14457">MRLRLKCCIQFWIPHFKKDIEVLEHIQRKAPRLVKGLKSESYEKRLGLFNLGKGTFRRDLIALDNYLKGGSVVSKLFLPQHLIFTFGVANSPLQPNTRREKGSEQEAHVLESLSGSIKLRNTIAKL</sequence>
<reference evidence="1 2" key="1">
    <citation type="submission" date="2018-07" db="EMBL/GenBank/DDBJ databases">
        <title>A high quality draft genome assembly of the barn swallow (H. rustica rustica).</title>
        <authorList>
            <person name="Formenti G."/>
            <person name="Chiara M."/>
            <person name="Poveda L."/>
            <person name="Francoijs K.-J."/>
            <person name="Bonisoli-Alquati A."/>
            <person name="Canova L."/>
            <person name="Gianfranceschi L."/>
            <person name="Horner D.S."/>
            <person name="Saino N."/>
        </authorList>
    </citation>
    <scope>NUCLEOTIDE SEQUENCE [LARGE SCALE GENOMIC DNA]</scope>
    <source>
        <strain evidence="1">Chelidonia</strain>
        <tissue evidence="1">Blood</tissue>
    </source>
</reference>
<evidence type="ECO:0000313" key="2">
    <source>
        <dbReference type="Proteomes" id="UP000269221"/>
    </source>
</evidence>
<proteinExistence type="predicted"/>
<comment type="caution">
    <text evidence="1">The sequence shown here is derived from an EMBL/GenBank/DDBJ whole genome shotgun (WGS) entry which is preliminary data.</text>
</comment>
<dbReference type="Proteomes" id="UP000269221">
    <property type="component" value="Unassembled WGS sequence"/>
</dbReference>
<dbReference type="AlphaFoldDB" id="A0A3M0KSA1"/>
<name>A0A3M0KSA1_HIRRU</name>
<protein>
    <submittedName>
        <fullName evidence="1">Uncharacterized protein</fullName>
    </submittedName>
</protein>
<organism evidence="1 2">
    <name type="scientific">Hirundo rustica rustica</name>
    <dbReference type="NCBI Taxonomy" id="333673"/>
    <lineage>
        <taxon>Eukaryota</taxon>
        <taxon>Metazoa</taxon>
        <taxon>Chordata</taxon>
        <taxon>Craniata</taxon>
        <taxon>Vertebrata</taxon>
        <taxon>Euteleostomi</taxon>
        <taxon>Archelosauria</taxon>
        <taxon>Archosauria</taxon>
        <taxon>Dinosauria</taxon>
        <taxon>Saurischia</taxon>
        <taxon>Theropoda</taxon>
        <taxon>Coelurosauria</taxon>
        <taxon>Aves</taxon>
        <taxon>Neognathae</taxon>
        <taxon>Neoaves</taxon>
        <taxon>Telluraves</taxon>
        <taxon>Australaves</taxon>
        <taxon>Passeriformes</taxon>
        <taxon>Sylvioidea</taxon>
        <taxon>Hirundinidae</taxon>
        <taxon>Hirundo</taxon>
    </lineage>
</organism>
<accession>A0A3M0KSA1</accession>
<gene>
    <name evidence="1" type="ORF">DUI87_12812</name>
</gene>
<keyword evidence="2" id="KW-1185">Reference proteome</keyword>
<dbReference type="STRING" id="333673.A0A3M0KSA1"/>
<dbReference type="OrthoDB" id="276744at2759"/>
<dbReference type="EMBL" id="QRBI01000112">
    <property type="protein sequence ID" value="RMC10017.1"/>
    <property type="molecule type" value="Genomic_DNA"/>
</dbReference>